<accession>A0A7W5AGK0</accession>
<evidence type="ECO:0000313" key="2">
    <source>
        <dbReference type="EMBL" id="MBB3095823.1"/>
    </source>
</evidence>
<name>A0A7W5AGK0_9ACTN</name>
<dbReference type="EMBL" id="JACHXF010000007">
    <property type="protein sequence ID" value="MBB3095823.1"/>
    <property type="molecule type" value="Genomic_DNA"/>
</dbReference>
<feature type="region of interest" description="Disordered" evidence="1">
    <location>
        <begin position="1"/>
        <end position="45"/>
    </location>
</feature>
<gene>
    <name evidence="2" type="ORF">FHR83_003493</name>
</gene>
<organism evidence="2 3">
    <name type="scientific">Actinoplanes campanulatus</name>
    <dbReference type="NCBI Taxonomy" id="113559"/>
    <lineage>
        <taxon>Bacteria</taxon>
        <taxon>Bacillati</taxon>
        <taxon>Actinomycetota</taxon>
        <taxon>Actinomycetes</taxon>
        <taxon>Micromonosporales</taxon>
        <taxon>Micromonosporaceae</taxon>
        <taxon>Actinoplanes</taxon>
    </lineage>
</organism>
<protein>
    <submittedName>
        <fullName evidence="2">Uncharacterized protein</fullName>
    </submittedName>
</protein>
<keyword evidence="3" id="KW-1185">Reference proteome</keyword>
<proteinExistence type="predicted"/>
<evidence type="ECO:0000256" key="1">
    <source>
        <dbReference type="SAM" id="MobiDB-lite"/>
    </source>
</evidence>
<reference evidence="2 3" key="1">
    <citation type="submission" date="2020-08" db="EMBL/GenBank/DDBJ databases">
        <title>Genomic Encyclopedia of Type Strains, Phase III (KMG-III): the genomes of soil and plant-associated and newly described type strains.</title>
        <authorList>
            <person name="Whitman W."/>
        </authorList>
    </citation>
    <scope>NUCLEOTIDE SEQUENCE [LARGE SCALE GENOMIC DNA]</scope>
    <source>
        <strain evidence="2 3">CECT 3287</strain>
    </source>
</reference>
<dbReference type="Proteomes" id="UP000590749">
    <property type="component" value="Unassembled WGS sequence"/>
</dbReference>
<evidence type="ECO:0000313" key="3">
    <source>
        <dbReference type="Proteomes" id="UP000590749"/>
    </source>
</evidence>
<comment type="caution">
    <text evidence="2">The sequence shown here is derived from an EMBL/GenBank/DDBJ whole genome shotgun (WGS) entry which is preliminary data.</text>
</comment>
<sequence length="45" mass="5029">MTTELALATPSQPEPGREHTADRSSCLHTPEPPDHYGRFVIRAVR</sequence>
<dbReference type="RefSeq" id="WP_183220866.1">
    <property type="nucleotide sequence ID" value="NZ_BMPW01000005.1"/>
</dbReference>
<dbReference type="AlphaFoldDB" id="A0A7W5AGK0"/>